<dbReference type="GeneID" id="74568597"/>
<dbReference type="RefSeq" id="WP_258393110.1">
    <property type="nucleotide sequence ID" value="NZ_AP019769.1"/>
</dbReference>
<name>A0A915T085_9ARCH</name>
<sequence>MSDWIKIYETRVKSKIKFIPQDFYEKFKKTLEKDNWTGIFGKDRYEKYYYHKLTQEGILFVESQWELNKNYWKEEPKIDWKLEISIIINGYNLSTMVGDLDIGIKTSHKIEDFKDLEPKTKVENILMIIGFKDIKENLKKNLEKVRSKNKLSDLSKRDLQLKSEKIKSWILDYFKLYKY</sequence>
<accession>A0A915T085</accession>
<reference evidence="2" key="1">
    <citation type="journal article" date="2022" name="Int. J. Syst. Evol. Microbiol.">
        <title>Nanobdella aerobiophila gen. nov., sp. nov., a thermoacidophilic, obligate ectosymbiotic archaeon, and proposal of Nanobdellaceae fam. nov., Nanobdellales ord. nov. and Nanobdellia class. nov.</title>
        <authorList>
            <person name="Kato S."/>
            <person name="Ogasawara A."/>
            <person name="Itoh T."/>
            <person name="Sakai H.D."/>
            <person name="Shimizu M."/>
            <person name="Yuki M."/>
            <person name="Kaneko M."/>
            <person name="Takashina T."/>
            <person name="Ohkuma M."/>
        </authorList>
    </citation>
    <scope>NUCLEOTIDE SEQUENCE [LARGE SCALE GENOMIC DNA]</scope>
    <source>
        <strain evidence="2">MJ1</strain>
    </source>
</reference>
<evidence type="ECO:0000313" key="1">
    <source>
        <dbReference type="EMBL" id="BBL45799.1"/>
    </source>
</evidence>
<dbReference type="AlphaFoldDB" id="A0A915T085"/>
<keyword evidence="2" id="KW-1185">Reference proteome</keyword>
<dbReference type="KEGG" id="naer:MJ1_0654"/>
<gene>
    <name evidence="1" type="ORF">MJ1_0654</name>
</gene>
<organism evidence="1 2">
    <name type="scientific">Nanobdella aerobiophila</name>
    <dbReference type="NCBI Taxonomy" id="2586965"/>
    <lineage>
        <taxon>Archaea</taxon>
        <taxon>Nanobdellota</taxon>
        <taxon>Nanobdellia</taxon>
        <taxon>Nanobdellales</taxon>
        <taxon>Nanobdellaceae</taxon>
        <taxon>Nanobdella</taxon>
    </lineage>
</organism>
<protein>
    <submittedName>
        <fullName evidence="1">Uncharacterized protein</fullName>
    </submittedName>
</protein>
<dbReference type="EMBL" id="AP019769">
    <property type="protein sequence ID" value="BBL45799.1"/>
    <property type="molecule type" value="Genomic_DNA"/>
</dbReference>
<evidence type="ECO:0000313" key="2">
    <source>
        <dbReference type="Proteomes" id="UP001055553"/>
    </source>
</evidence>
<proteinExistence type="predicted"/>
<dbReference type="Proteomes" id="UP001055553">
    <property type="component" value="Chromosome"/>
</dbReference>